<evidence type="ECO:0000256" key="3">
    <source>
        <dbReference type="ARBA" id="ARBA00023157"/>
    </source>
</evidence>
<evidence type="ECO:0000256" key="2">
    <source>
        <dbReference type="ARBA" id="ARBA00022748"/>
    </source>
</evidence>
<dbReference type="InterPro" id="IPR013740">
    <property type="entry name" value="Redoxin"/>
</dbReference>
<evidence type="ECO:0000259" key="5">
    <source>
        <dbReference type="PROSITE" id="PS51352"/>
    </source>
</evidence>
<protein>
    <submittedName>
        <fullName evidence="6">Thiol-disulfide oxidoreductase ResA</fullName>
    </submittedName>
</protein>
<dbReference type="EMBL" id="CAJRAU010000001">
    <property type="protein sequence ID" value="CAG5068151.1"/>
    <property type="molecule type" value="Genomic_DNA"/>
</dbReference>
<dbReference type="Proteomes" id="UP000679725">
    <property type="component" value="Unassembled WGS sequence"/>
</dbReference>
<keyword evidence="4" id="KW-0676">Redox-active center</keyword>
<feature type="domain" description="Thioredoxin" evidence="5">
    <location>
        <begin position="383"/>
        <end position="527"/>
    </location>
</feature>
<keyword evidence="2" id="KW-0201">Cytochrome c-type biogenesis</keyword>
<dbReference type="InterPro" id="IPR013766">
    <property type="entry name" value="Thioredoxin_domain"/>
</dbReference>
<keyword evidence="3" id="KW-1015">Disulfide bond</keyword>
<evidence type="ECO:0000313" key="6">
    <source>
        <dbReference type="EMBL" id="CAG5068151.1"/>
    </source>
</evidence>
<organism evidence="6 7">
    <name type="scientific">Dyadobacter linearis</name>
    <dbReference type="NCBI Taxonomy" id="2823330"/>
    <lineage>
        <taxon>Bacteria</taxon>
        <taxon>Pseudomonadati</taxon>
        <taxon>Bacteroidota</taxon>
        <taxon>Cytophagia</taxon>
        <taxon>Cytophagales</taxon>
        <taxon>Spirosomataceae</taxon>
        <taxon>Dyadobacter</taxon>
    </lineage>
</organism>
<gene>
    <name evidence="6" type="primary">resA_1</name>
    <name evidence="6" type="ORF">DYBT9623_00880</name>
</gene>
<dbReference type="InterPro" id="IPR036249">
    <property type="entry name" value="Thioredoxin-like_sf"/>
</dbReference>
<dbReference type="InterPro" id="IPR050553">
    <property type="entry name" value="Thioredoxin_ResA/DsbE_sf"/>
</dbReference>
<sequence length="529" mass="59983">MYHAAFVLNAAFFLVNKRILASIQTYAKYMKLISIPFYHKSSFAMLHLFKISVLSLLLYLGLSGCEKKDLNRVTIVAKLDSAANLELELITFNILNLDEVVLTKAKFDSTGTGEFELSVDHPVFVYVDQKKSLVPLFISPGDNLMVTTMKGKTKRSVTYSGEGAIINQYLQKVNSTYGNYEVFDYRVFEKMKLDAFLSKRDSLEKQMARHFADLKKDNKVKPEILQIMEANNRIILYSYTQSYVTANFGYDMEDLGMSETLKKMMADLPQDSLSLAANSYKYGLLLLTYLQSGIIWPADEETHSSKTDGPEISHPTFSSREIESKNFIPPLEEHLKAANINDWFRTNGLSEEVNSLWANYQKTGRNALYKKAIQKSYDKWAALAPGKPAPNFTGTTADGKPISLSSLKGKLVYVDVWATWCGPCRDEFPHSKKLVKEFEGNDKIAFLYVSTDSNIDTWKKLLPDKSVPAGIHMHQKQDGQPDAIWENYHLWGIPRYILIDAEGKMLKTHAPRPSSEDILPLLKGYLKES</sequence>
<dbReference type="PANTHER" id="PTHR42852">
    <property type="entry name" value="THIOL:DISULFIDE INTERCHANGE PROTEIN DSBE"/>
    <property type="match status" value="1"/>
</dbReference>
<accession>A0ABM8UKX8</accession>
<dbReference type="Pfam" id="PF08534">
    <property type="entry name" value="Redoxin"/>
    <property type="match status" value="1"/>
</dbReference>
<dbReference type="PROSITE" id="PS51352">
    <property type="entry name" value="THIOREDOXIN_2"/>
    <property type="match status" value="1"/>
</dbReference>
<dbReference type="CDD" id="cd02966">
    <property type="entry name" value="TlpA_like_family"/>
    <property type="match status" value="1"/>
</dbReference>
<dbReference type="PANTHER" id="PTHR42852:SF6">
    <property type="entry name" value="THIOL:DISULFIDE INTERCHANGE PROTEIN DSBE"/>
    <property type="match status" value="1"/>
</dbReference>
<dbReference type="SUPFAM" id="SSF52833">
    <property type="entry name" value="Thioredoxin-like"/>
    <property type="match status" value="1"/>
</dbReference>
<evidence type="ECO:0000313" key="7">
    <source>
        <dbReference type="Proteomes" id="UP000679725"/>
    </source>
</evidence>
<comment type="caution">
    <text evidence="6">The sequence shown here is derived from an EMBL/GenBank/DDBJ whole genome shotgun (WGS) entry which is preliminary data.</text>
</comment>
<reference evidence="6 7" key="1">
    <citation type="submission" date="2021-04" db="EMBL/GenBank/DDBJ databases">
        <authorList>
            <person name="Rodrigo-Torres L."/>
            <person name="Arahal R. D."/>
            <person name="Lucena T."/>
        </authorList>
    </citation>
    <scope>NUCLEOTIDE SEQUENCE [LARGE SCALE GENOMIC DNA]</scope>
    <source>
        <strain evidence="6 7">CECT 9623</strain>
    </source>
</reference>
<evidence type="ECO:0000256" key="4">
    <source>
        <dbReference type="ARBA" id="ARBA00023284"/>
    </source>
</evidence>
<proteinExistence type="predicted"/>
<keyword evidence="7" id="KW-1185">Reference proteome</keyword>
<comment type="subcellular location">
    <subcellularLocation>
        <location evidence="1">Cell envelope</location>
    </subcellularLocation>
</comment>
<name>A0ABM8UKX8_9BACT</name>
<evidence type="ECO:0000256" key="1">
    <source>
        <dbReference type="ARBA" id="ARBA00004196"/>
    </source>
</evidence>
<dbReference type="Gene3D" id="3.40.30.10">
    <property type="entry name" value="Glutaredoxin"/>
    <property type="match status" value="1"/>
</dbReference>